<accession>A0ACC2W585</accession>
<evidence type="ECO:0000313" key="1">
    <source>
        <dbReference type="EMBL" id="KAJ9105986.1"/>
    </source>
</evidence>
<proteinExistence type="predicted"/>
<gene>
    <name evidence="1" type="ORF">QFC19_003321</name>
</gene>
<reference evidence="1" key="1">
    <citation type="submission" date="2023-04" db="EMBL/GenBank/DDBJ databases">
        <title>Draft Genome sequencing of Naganishia species isolated from polar environments using Oxford Nanopore Technology.</title>
        <authorList>
            <person name="Leo P."/>
            <person name="Venkateswaran K."/>
        </authorList>
    </citation>
    <scope>NUCLEOTIDE SEQUENCE</scope>
    <source>
        <strain evidence="1">MNA-CCFEE 5261</strain>
    </source>
</reference>
<protein>
    <submittedName>
        <fullName evidence="1">Uncharacterized protein</fullName>
    </submittedName>
</protein>
<dbReference type="EMBL" id="JASBWR010000031">
    <property type="protein sequence ID" value="KAJ9105986.1"/>
    <property type="molecule type" value="Genomic_DNA"/>
</dbReference>
<comment type="caution">
    <text evidence="1">The sequence shown here is derived from an EMBL/GenBank/DDBJ whole genome shotgun (WGS) entry which is preliminary data.</text>
</comment>
<keyword evidence="2" id="KW-1185">Reference proteome</keyword>
<dbReference type="Proteomes" id="UP001241377">
    <property type="component" value="Unassembled WGS sequence"/>
</dbReference>
<name>A0ACC2W585_9TREE</name>
<organism evidence="1 2">
    <name type="scientific">Naganishia cerealis</name>
    <dbReference type="NCBI Taxonomy" id="610337"/>
    <lineage>
        <taxon>Eukaryota</taxon>
        <taxon>Fungi</taxon>
        <taxon>Dikarya</taxon>
        <taxon>Basidiomycota</taxon>
        <taxon>Agaricomycotina</taxon>
        <taxon>Tremellomycetes</taxon>
        <taxon>Filobasidiales</taxon>
        <taxon>Filobasidiaceae</taxon>
        <taxon>Naganishia</taxon>
    </lineage>
</organism>
<sequence>MAEQFDSNPTPKPVEEDDWEKVGPSMASWHVSSLTLLLRQDEFEESLANGSTAVPTSVGAVTRENPSFEILKSGKGSDSGDQQKRLQEPPQTVTSGKILPTPTIRLMQRPKEARIPIAEANKPVGRSTDTWDDEEWDANRSGGTSNSKIWDEA</sequence>
<evidence type="ECO:0000313" key="2">
    <source>
        <dbReference type="Proteomes" id="UP001241377"/>
    </source>
</evidence>